<name>A0A5N5WM14_9EURO</name>
<dbReference type="InterPro" id="IPR046341">
    <property type="entry name" value="SET_dom_sf"/>
</dbReference>
<feature type="compositionally biased region" description="Basic and acidic residues" evidence="8">
    <location>
        <begin position="281"/>
        <end position="293"/>
    </location>
</feature>
<evidence type="ECO:0000256" key="1">
    <source>
        <dbReference type="ARBA" id="ARBA00004123"/>
    </source>
</evidence>
<dbReference type="SUPFAM" id="SSF82199">
    <property type="entry name" value="SET domain"/>
    <property type="match status" value="1"/>
</dbReference>
<evidence type="ECO:0000256" key="6">
    <source>
        <dbReference type="ARBA" id="ARBA00022691"/>
    </source>
</evidence>
<dbReference type="AlphaFoldDB" id="A0A5N5WM14"/>
<keyword evidence="5" id="KW-0808">Transferase</keyword>
<dbReference type="Pfam" id="PF00856">
    <property type="entry name" value="SET"/>
    <property type="match status" value="1"/>
</dbReference>
<feature type="compositionally biased region" description="Basic and acidic residues" evidence="8">
    <location>
        <begin position="242"/>
        <end position="251"/>
    </location>
</feature>
<dbReference type="GO" id="GO:0032259">
    <property type="term" value="P:methylation"/>
    <property type="evidence" value="ECO:0007669"/>
    <property type="project" value="UniProtKB-KW"/>
</dbReference>
<dbReference type="GO" id="GO:0005634">
    <property type="term" value="C:nucleus"/>
    <property type="evidence" value="ECO:0007669"/>
    <property type="project" value="UniProtKB-SubCell"/>
</dbReference>
<evidence type="ECO:0000259" key="9">
    <source>
        <dbReference type="PROSITE" id="PS50280"/>
    </source>
</evidence>
<evidence type="ECO:0000256" key="8">
    <source>
        <dbReference type="SAM" id="MobiDB-lite"/>
    </source>
</evidence>
<feature type="compositionally biased region" description="Basic residues" evidence="8">
    <location>
        <begin position="66"/>
        <end position="77"/>
    </location>
</feature>
<dbReference type="SMART" id="SM00570">
    <property type="entry name" value="AWS"/>
    <property type="match status" value="1"/>
</dbReference>
<evidence type="ECO:0000313" key="13">
    <source>
        <dbReference type="Proteomes" id="UP000326565"/>
    </source>
</evidence>
<dbReference type="InterPro" id="IPR003616">
    <property type="entry name" value="Post-SET_dom"/>
</dbReference>
<comment type="subcellular location">
    <subcellularLocation>
        <location evidence="2">Chromosome</location>
    </subcellularLocation>
    <subcellularLocation>
        <location evidence="1">Nucleus</location>
    </subcellularLocation>
</comment>
<organism evidence="12 13">
    <name type="scientific">Aspergillus leporis</name>
    <dbReference type="NCBI Taxonomy" id="41062"/>
    <lineage>
        <taxon>Eukaryota</taxon>
        <taxon>Fungi</taxon>
        <taxon>Dikarya</taxon>
        <taxon>Ascomycota</taxon>
        <taxon>Pezizomycotina</taxon>
        <taxon>Eurotiomycetes</taxon>
        <taxon>Eurotiomycetidae</taxon>
        <taxon>Eurotiales</taxon>
        <taxon>Aspergillaceae</taxon>
        <taxon>Aspergillus</taxon>
        <taxon>Aspergillus subgen. Circumdati</taxon>
    </lineage>
</organism>
<keyword evidence="7" id="KW-0539">Nucleus</keyword>
<sequence>MDSQLGSTGAPPTTHATLSDLNKHTHGHADDTMAFDYSEQLLTPENSRSETSSNNENASTEEKPAARRRSTRVKRASLRGAGQLGDDTEVDNQEALSTAGGNDLAASGETLATNGEEGTSSHASNLRHSIAVMETWSETTLARDNMETEEDHPMAPDTPVSKTSQELQPSDMGSSLQQRTLRKRVERILSEEGGNSRERITVTAKKETKSPIRRSSRLSLLEKASDLVGRASSVLGKRSRDVLGKGKELGRRASLRPRITAPKEEPPKAPSEAPAAKRRRVSESDLPAKIKENEEAEQETPKPVTRNKSKRWLAHGLYTGQEYAETETRPLQSRTKNSRRKSQNASQRKLLPMPMFAGDRLLKQGRDFQLPFDIFSPLPTGQPKPNEWRKTNKNVFVGEASSIWRANKPLELSKCMCAAETGCDEECQNRYMFYECDDSNCGVGPACGNRNFEELKQRTKVGGKYNIGVEVIKTEDRGYGVRSNRTFEPNQIIVEYTGEIITQTECEKRMRTIYKNNECYYLMYFDQNMIIDATRGSIARFVNHSCQPNCRMEKWTVAGKPRMALFAGDSGVMTGEELTYDYNFDPYSQKNVQQCRCGSDGCRGILGPRPREKEQRSKEKEMRENQKKSKATKNTSKKATATKQKVLGGATSRVNKKRQLLGSKAIQSGVKKVISKTRSSASKATRTSKNGSKTTVSAKASKVATKKAAASPTKRQVKKDTKSKKDVKLPKVKPAKAKARAPPRVKKAAKTQSAQPSTKLSRPSETTKAKILKTAKGTVRRRAVKKEDAKPKSPTKRVFKAKTSSPKTKTATTATKKSKA</sequence>
<dbReference type="GO" id="GO:0042054">
    <property type="term" value="F:histone methyltransferase activity"/>
    <property type="evidence" value="ECO:0007669"/>
    <property type="project" value="InterPro"/>
</dbReference>
<feature type="compositionally biased region" description="Polar residues" evidence="8">
    <location>
        <begin position="751"/>
        <end position="766"/>
    </location>
</feature>
<feature type="region of interest" description="Disordered" evidence="8">
    <location>
        <begin position="1"/>
        <end position="127"/>
    </location>
</feature>
<evidence type="ECO:0000259" key="11">
    <source>
        <dbReference type="PROSITE" id="PS51215"/>
    </source>
</evidence>
<feature type="compositionally biased region" description="Polar residues" evidence="8">
    <location>
        <begin position="160"/>
        <end position="179"/>
    </location>
</feature>
<evidence type="ECO:0000256" key="2">
    <source>
        <dbReference type="ARBA" id="ARBA00004286"/>
    </source>
</evidence>
<keyword evidence="6" id="KW-0949">S-adenosyl-L-methionine</keyword>
<keyword evidence="13" id="KW-1185">Reference proteome</keyword>
<feature type="compositionally biased region" description="Basic and acidic residues" evidence="8">
    <location>
        <begin position="21"/>
        <end position="31"/>
    </location>
</feature>
<protein>
    <recommendedName>
        <fullName evidence="14">SET domain-containing protein</fullName>
    </recommendedName>
</protein>
<feature type="region of interest" description="Disordered" evidence="8">
    <location>
        <begin position="323"/>
        <end position="349"/>
    </location>
</feature>
<feature type="domain" description="AWS" evidence="11">
    <location>
        <begin position="410"/>
        <end position="456"/>
    </location>
</feature>
<evidence type="ECO:0000256" key="4">
    <source>
        <dbReference type="ARBA" id="ARBA00022603"/>
    </source>
</evidence>
<feature type="compositionally biased region" description="Polar residues" evidence="8">
    <location>
        <begin position="110"/>
        <end position="127"/>
    </location>
</feature>
<evidence type="ECO:0000256" key="5">
    <source>
        <dbReference type="ARBA" id="ARBA00022679"/>
    </source>
</evidence>
<feature type="compositionally biased region" description="Basic and acidic residues" evidence="8">
    <location>
        <begin position="609"/>
        <end position="627"/>
    </location>
</feature>
<feature type="compositionally biased region" description="Basic and acidic residues" evidence="8">
    <location>
        <begin position="186"/>
        <end position="210"/>
    </location>
</feature>
<feature type="domain" description="Post-SET" evidence="10">
    <location>
        <begin position="591"/>
        <end position="607"/>
    </location>
</feature>
<dbReference type="InterPro" id="IPR050777">
    <property type="entry name" value="SET2_Histone-Lys_MeTrsfase"/>
</dbReference>
<feature type="compositionally biased region" description="Basic residues" evidence="8">
    <location>
        <begin position="770"/>
        <end position="784"/>
    </location>
</feature>
<feature type="compositionally biased region" description="Basic and acidic residues" evidence="8">
    <location>
        <begin position="718"/>
        <end position="729"/>
    </location>
</feature>
<evidence type="ECO:0000256" key="7">
    <source>
        <dbReference type="ARBA" id="ARBA00023242"/>
    </source>
</evidence>
<dbReference type="GO" id="GO:0005694">
    <property type="term" value="C:chromosome"/>
    <property type="evidence" value="ECO:0007669"/>
    <property type="project" value="UniProtKB-SubCell"/>
</dbReference>
<keyword evidence="4" id="KW-0489">Methyltransferase</keyword>
<dbReference type="EMBL" id="ML732419">
    <property type="protein sequence ID" value="KAB8068072.1"/>
    <property type="molecule type" value="Genomic_DNA"/>
</dbReference>
<feature type="compositionally biased region" description="Polar residues" evidence="8">
    <location>
        <begin position="1"/>
        <end position="20"/>
    </location>
</feature>
<dbReference type="Proteomes" id="UP000326565">
    <property type="component" value="Unassembled WGS sequence"/>
</dbReference>
<dbReference type="SMART" id="SM00317">
    <property type="entry name" value="SET"/>
    <property type="match status" value="1"/>
</dbReference>
<proteinExistence type="predicted"/>
<feature type="compositionally biased region" description="Low complexity" evidence="8">
    <location>
        <begin position="676"/>
        <end position="714"/>
    </location>
</feature>
<feature type="region of interest" description="Disordered" evidence="8">
    <location>
        <begin position="147"/>
        <end position="214"/>
    </location>
</feature>
<feature type="domain" description="SET" evidence="9">
    <location>
        <begin position="467"/>
        <end position="583"/>
    </location>
</feature>
<feature type="region of interest" description="Disordered" evidence="8">
    <location>
        <begin position="242"/>
        <end position="311"/>
    </location>
</feature>
<dbReference type="InterPro" id="IPR001214">
    <property type="entry name" value="SET_dom"/>
</dbReference>
<dbReference type="PROSITE" id="PS50868">
    <property type="entry name" value="POST_SET"/>
    <property type="match status" value="1"/>
</dbReference>
<evidence type="ECO:0008006" key="14">
    <source>
        <dbReference type="Google" id="ProtNLM"/>
    </source>
</evidence>
<evidence type="ECO:0000259" key="10">
    <source>
        <dbReference type="PROSITE" id="PS50868"/>
    </source>
</evidence>
<evidence type="ECO:0000313" key="12">
    <source>
        <dbReference type="EMBL" id="KAB8068072.1"/>
    </source>
</evidence>
<dbReference type="FunFam" id="2.170.270.10:FF:000037">
    <property type="entry name" value="Histone-lysine N-methyltransferase"/>
    <property type="match status" value="1"/>
</dbReference>
<dbReference type="InterPro" id="IPR006560">
    <property type="entry name" value="AWS_dom"/>
</dbReference>
<keyword evidence="3" id="KW-0158">Chromosome</keyword>
<feature type="region of interest" description="Disordered" evidence="8">
    <location>
        <begin position="606"/>
        <end position="820"/>
    </location>
</feature>
<evidence type="ECO:0000256" key="3">
    <source>
        <dbReference type="ARBA" id="ARBA00022454"/>
    </source>
</evidence>
<dbReference type="PROSITE" id="PS50280">
    <property type="entry name" value="SET"/>
    <property type="match status" value="1"/>
</dbReference>
<dbReference type="OrthoDB" id="422362at2759"/>
<accession>A0A5N5WM14</accession>
<dbReference type="PROSITE" id="PS51215">
    <property type="entry name" value="AWS"/>
    <property type="match status" value="1"/>
</dbReference>
<dbReference type="PANTHER" id="PTHR22884">
    <property type="entry name" value="SET DOMAIN PROTEINS"/>
    <property type="match status" value="1"/>
</dbReference>
<dbReference type="Pfam" id="PF17907">
    <property type="entry name" value="AWS"/>
    <property type="match status" value="1"/>
</dbReference>
<feature type="compositionally biased region" description="Low complexity" evidence="8">
    <location>
        <begin position="45"/>
        <end position="58"/>
    </location>
</feature>
<feature type="compositionally biased region" description="Low complexity" evidence="8">
    <location>
        <begin position="632"/>
        <end position="645"/>
    </location>
</feature>
<feature type="compositionally biased region" description="Basic residues" evidence="8">
    <location>
        <begin position="730"/>
        <end position="749"/>
    </location>
</feature>
<dbReference type="Gene3D" id="2.170.270.10">
    <property type="entry name" value="SET domain"/>
    <property type="match status" value="1"/>
</dbReference>
<reference evidence="12 13" key="1">
    <citation type="submission" date="2019-04" db="EMBL/GenBank/DDBJ databases">
        <title>Friends and foes A comparative genomics study of 23 Aspergillus species from section Flavi.</title>
        <authorList>
            <consortium name="DOE Joint Genome Institute"/>
            <person name="Kjaerbolling I."/>
            <person name="Vesth T."/>
            <person name="Frisvad J.C."/>
            <person name="Nybo J.L."/>
            <person name="Theobald S."/>
            <person name="Kildgaard S."/>
            <person name="Isbrandt T."/>
            <person name="Kuo A."/>
            <person name="Sato A."/>
            <person name="Lyhne E.K."/>
            <person name="Kogle M.E."/>
            <person name="Wiebenga A."/>
            <person name="Kun R.S."/>
            <person name="Lubbers R.J."/>
            <person name="Makela M.R."/>
            <person name="Barry K."/>
            <person name="Chovatia M."/>
            <person name="Clum A."/>
            <person name="Daum C."/>
            <person name="Haridas S."/>
            <person name="He G."/>
            <person name="LaButti K."/>
            <person name="Lipzen A."/>
            <person name="Mondo S."/>
            <person name="Riley R."/>
            <person name="Salamov A."/>
            <person name="Simmons B.A."/>
            <person name="Magnuson J.K."/>
            <person name="Henrissat B."/>
            <person name="Mortensen U.H."/>
            <person name="Larsen T.O."/>
            <person name="Devries R.P."/>
            <person name="Grigoriev I.V."/>
            <person name="Machida M."/>
            <person name="Baker S.E."/>
            <person name="Andersen M.R."/>
        </authorList>
    </citation>
    <scope>NUCLEOTIDE SEQUENCE [LARGE SCALE GENOMIC DNA]</scope>
    <source>
        <strain evidence="12 13">CBS 151.66</strain>
    </source>
</reference>
<feature type="compositionally biased region" description="Low complexity" evidence="8">
    <location>
        <begin position="801"/>
        <end position="820"/>
    </location>
</feature>
<gene>
    <name evidence="12" type="ORF">BDV29DRAFT_185206</name>
</gene>